<evidence type="ECO:0000256" key="9">
    <source>
        <dbReference type="ARBA" id="ARBA00022679"/>
    </source>
</evidence>
<keyword evidence="8 13" id="KW-0328">Glycosyltransferase</keyword>
<evidence type="ECO:0000256" key="2">
    <source>
        <dbReference type="ARBA" id="ARBA00001958"/>
    </source>
</evidence>
<dbReference type="Pfam" id="PF02885">
    <property type="entry name" value="Glycos_trans_3N"/>
    <property type="match status" value="1"/>
</dbReference>
<dbReference type="Pfam" id="PF00591">
    <property type="entry name" value="Glycos_transf_3"/>
    <property type="match status" value="1"/>
</dbReference>
<dbReference type="InterPro" id="IPR018090">
    <property type="entry name" value="Pyrmidine_PPas_bac/euk"/>
</dbReference>
<dbReference type="GO" id="GO:0004645">
    <property type="term" value="F:1,4-alpha-oligoglucan phosphorylase activity"/>
    <property type="evidence" value="ECO:0007669"/>
    <property type="project" value="InterPro"/>
</dbReference>
<keyword evidence="9 13" id="KW-0808">Transferase</keyword>
<dbReference type="Gene3D" id="1.20.970.10">
    <property type="entry name" value="Transferase, Pyrimidine Nucleoside Phosphorylase, Chain C"/>
    <property type="match status" value="1"/>
</dbReference>
<dbReference type="PANTHER" id="PTHR10515">
    <property type="entry name" value="THYMIDINE PHOSPHORYLASE"/>
    <property type="match status" value="1"/>
</dbReference>
<comment type="catalytic activity">
    <reaction evidence="10">
        <text>uridine + phosphate = alpha-D-ribose 1-phosphate + uracil</text>
        <dbReference type="Rhea" id="RHEA:24388"/>
        <dbReference type="ChEBI" id="CHEBI:16704"/>
        <dbReference type="ChEBI" id="CHEBI:17568"/>
        <dbReference type="ChEBI" id="CHEBI:43474"/>
        <dbReference type="ChEBI" id="CHEBI:57720"/>
        <dbReference type="EC" id="2.4.2.2"/>
    </reaction>
</comment>
<comment type="cofactor">
    <cofactor evidence="2">
        <name>K(+)</name>
        <dbReference type="ChEBI" id="CHEBI:29103"/>
    </cofactor>
</comment>
<dbReference type="RefSeq" id="WP_168549901.1">
    <property type="nucleotide sequence ID" value="NZ_JAAXPR010000024.1"/>
</dbReference>
<dbReference type="FunFam" id="3.40.1030.10:FF:000003">
    <property type="entry name" value="Pyrimidine-nucleoside phosphorylase"/>
    <property type="match status" value="1"/>
</dbReference>
<dbReference type="InterPro" id="IPR036320">
    <property type="entry name" value="Glycosyl_Trfase_fam3_N_dom_sf"/>
</dbReference>
<sequence>MRTVDLIQKKRNGEALTAEEIKWLTEGYVDGTVPDYQMAAFAMATYFQGMTTEEISHLTMEMVASGDQIDLSAISGIKVDKHSTGGVGDKVTLILVPLVASFDVPVAKMSGRGLGHTGGTLDKLEAIKGFKIEQSQDNFIKQVQEIGLSVIGQSENLVKADKLLYALRDVTATVDIIPLIASSVMSKKIAAGADAILLDVTVGDGAFMKNIDDARELAQTMVSLGKAVGRQTVAVLTDMSQPVGRAIGNRLEILEALDILQGKGRDDVTSFICHLAQLLLRLAGVDKTVEEIHANLENGKALAKFEAMVEAQGGDLKDLYRQPVVKEIVEVKSEKDGYIAALPALEFGLFAMKLGAGRAVKTDVLDYETGIVFDKKVGDPVKTGEIIAKIYTNQILSQKELADFQKNVKIDTEVIQAQEILDIIS</sequence>
<dbReference type="InterPro" id="IPR000312">
    <property type="entry name" value="Glycosyl_Trfase_fam3"/>
</dbReference>
<gene>
    <name evidence="13" type="ORF">HF992_10085</name>
</gene>
<evidence type="ECO:0000256" key="10">
    <source>
        <dbReference type="ARBA" id="ARBA00048453"/>
    </source>
</evidence>
<dbReference type="SUPFAM" id="SSF54680">
    <property type="entry name" value="Pyrimidine nucleoside phosphorylase C-terminal domain"/>
    <property type="match status" value="1"/>
</dbReference>
<comment type="subunit">
    <text evidence="5">Homodimer.</text>
</comment>
<dbReference type="GO" id="GO:0006206">
    <property type="term" value="P:pyrimidine nucleobase metabolic process"/>
    <property type="evidence" value="ECO:0007669"/>
    <property type="project" value="InterPro"/>
</dbReference>
<dbReference type="InterPro" id="IPR017872">
    <property type="entry name" value="Pyrmidine_PPase_CS"/>
</dbReference>
<comment type="caution">
    <text evidence="13">The sequence shown here is derived from an EMBL/GenBank/DDBJ whole genome shotgun (WGS) entry which is preliminary data.</text>
</comment>
<feature type="domain" description="Pyrimidine nucleoside phosphorylase C-terminal" evidence="12">
    <location>
        <begin position="338"/>
        <end position="411"/>
    </location>
</feature>
<evidence type="ECO:0000256" key="1">
    <source>
        <dbReference type="ARBA" id="ARBA00001066"/>
    </source>
</evidence>
<dbReference type="AlphaFoldDB" id="A0A7X6N0B3"/>
<accession>A0A7X6N0B3</accession>
<dbReference type="InterPro" id="IPR036566">
    <property type="entry name" value="PYNP-like_C_sf"/>
</dbReference>
<evidence type="ECO:0000256" key="8">
    <source>
        <dbReference type="ARBA" id="ARBA00022676"/>
    </source>
</evidence>
<dbReference type="GO" id="GO:0006213">
    <property type="term" value="P:pyrimidine nucleoside metabolic process"/>
    <property type="evidence" value="ECO:0007669"/>
    <property type="project" value="InterPro"/>
</dbReference>
<evidence type="ECO:0000256" key="4">
    <source>
        <dbReference type="ARBA" id="ARBA00006915"/>
    </source>
</evidence>
<dbReference type="PROSITE" id="PS00647">
    <property type="entry name" value="THYMID_PHOSPHORYLASE"/>
    <property type="match status" value="1"/>
</dbReference>
<evidence type="ECO:0000259" key="12">
    <source>
        <dbReference type="SMART" id="SM00941"/>
    </source>
</evidence>
<dbReference type="Proteomes" id="UP000522720">
    <property type="component" value="Unassembled WGS sequence"/>
</dbReference>
<name>A0A7X6N0B3_9STRE</name>
<evidence type="ECO:0000256" key="6">
    <source>
        <dbReference type="ARBA" id="ARBA00011889"/>
    </source>
</evidence>
<dbReference type="EC" id="2.4.2.2" evidence="6"/>
<evidence type="ECO:0000256" key="3">
    <source>
        <dbReference type="ARBA" id="ARBA00003877"/>
    </source>
</evidence>
<organism evidence="13 14">
    <name type="scientific">Streptococcus ovuberis</name>
    <dbReference type="NCBI Taxonomy" id="1936207"/>
    <lineage>
        <taxon>Bacteria</taxon>
        <taxon>Bacillati</taxon>
        <taxon>Bacillota</taxon>
        <taxon>Bacilli</taxon>
        <taxon>Lactobacillales</taxon>
        <taxon>Streptococcaceae</taxon>
        <taxon>Streptococcus</taxon>
    </lineage>
</organism>
<evidence type="ECO:0000313" key="13">
    <source>
        <dbReference type="EMBL" id="NKZ21171.1"/>
    </source>
</evidence>
<protein>
    <recommendedName>
        <fullName evidence="7">Pyrimidine-nucleoside phosphorylase</fullName>
        <ecNumber evidence="6">2.4.2.2</ecNumber>
    </recommendedName>
</protein>
<evidence type="ECO:0000256" key="7">
    <source>
        <dbReference type="ARBA" id="ARBA00014680"/>
    </source>
</evidence>
<dbReference type="GO" id="GO:0005829">
    <property type="term" value="C:cytosol"/>
    <property type="evidence" value="ECO:0007669"/>
    <property type="project" value="TreeGrafter"/>
</dbReference>
<dbReference type="PIRSF" id="PIRSF000478">
    <property type="entry name" value="TP_PyNP"/>
    <property type="match status" value="1"/>
</dbReference>
<dbReference type="InterPro" id="IPR000053">
    <property type="entry name" value="Thymidine/pyrmidine_PPase"/>
</dbReference>
<proteinExistence type="inferred from homology"/>
<dbReference type="Gene3D" id="3.90.1170.30">
    <property type="entry name" value="Pyrimidine nucleoside phosphorylase-like, C-terminal domain"/>
    <property type="match status" value="1"/>
</dbReference>
<dbReference type="InterPro" id="IPR017459">
    <property type="entry name" value="Glycosyl_Trfase_fam3_N_dom"/>
</dbReference>
<dbReference type="InterPro" id="IPR035902">
    <property type="entry name" value="Nuc_phospho_transferase"/>
</dbReference>
<dbReference type="Gene3D" id="3.40.1030.10">
    <property type="entry name" value="Nucleoside phosphorylase/phosphoribosyltransferase catalytic domain"/>
    <property type="match status" value="1"/>
</dbReference>
<dbReference type="GO" id="GO:0009032">
    <property type="term" value="F:thymidine phosphorylase activity"/>
    <property type="evidence" value="ECO:0007669"/>
    <property type="project" value="TreeGrafter"/>
</dbReference>
<evidence type="ECO:0000256" key="5">
    <source>
        <dbReference type="ARBA" id="ARBA00011738"/>
    </source>
</evidence>
<dbReference type="PANTHER" id="PTHR10515:SF0">
    <property type="entry name" value="THYMIDINE PHOSPHORYLASE"/>
    <property type="match status" value="1"/>
</dbReference>
<dbReference type="NCBIfam" id="NF004747">
    <property type="entry name" value="PRK06078.1"/>
    <property type="match status" value="1"/>
</dbReference>
<dbReference type="SUPFAM" id="SSF47648">
    <property type="entry name" value="Nucleoside phosphorylase/phosphoribosyltransferase N-terminal domain"/>
    <property type="match status" value="1"/>
</dbReference>
<comment type="function">
    <text evidence="3">Catalyzes phosphorolysis of the pyrimidine nucleosides uridine, thymidine and 2'-deoxyuridine with the formation of the corresponding pyrimidine base and ribose-1-phosphate.</text>
</comment>
<comment type="catalytic activity">
    <reaction evidence="1">
        <text>2'-deoxyuridine + phosphate = 2-deoxy-alpha-D-ribose 1-phosphate + uracil</text>
        <dbReference type="Rhea" id="RHEA:22824"/>
        <dbReference type="ChEBI" id="CHEBI:16450"/>
        <dbReference type="ChEBI" id="CHEBI:17568"/>
        <dbReference type="ChEBI" id="CHEBI:43474"/>
        <dbReference type="ChEBI" id="CHEBI:57259"/>
        <dbReference type="EC" id="2.4.2.2"/>
    </reaction>
</comment>
<dbReference type="EMBL" id="JAAXPR010000024">
    <property type="protein sequence ID" value="NKZ21171.1"/>
    <property type="molecule type" value="Genomic_DNA"/>
</dbReference>
<dbReference type="NCBIfam" id="TIGR02644">
    <property type="entry name" value="Y_phosphoryl"/>
    <property type="match status" value="1"/>
</dbReference>
<dbReference type="SMART" id="SM00941">
    <property type="entry name" value="PYNP_C"/>
    <property type="match status" value="1"/>
</dbReference>
<dbReference type="SUPFAM" id="SSF52418">
    <property type="entry name" value="Nucleoside phosphorylase/phosphoribosyltransferase catalytic domain"/>
    <property type="match status" value="1"/>
</dbReference>
<reference evidence="13 14" key="1">
    <citation type="submission" date="2020-04" db="EMBL/GenBank/DDBJ databases">
        <title>MicrobeNet Type strains.</title>
        <authorList>
            <person name="Nicholson A.C."/>
        </authorList>
    </citation>
    <scope>NUCLEOTIDE SEQUENCE [LARGE SCALE GENOMIC DNA]</scope>
    <source>
        <strain evidence="13 14">CCUG 69612</strain>
    </source>
</reference>
<dbReference type="InterPro" id="IPR013102">
    <property type="entry name" value="PYNP_C"/>
</dbReference>
<evidence type="ECO:0000313" key="14">
    <source>
        <dbReference type="Proteomes" id="UP000522720"/>
    </source>
</evidence>
<keyword evidence="14" id="KW-1185">Reference proteome</keyword>
<dbReference type="Pfam" id="PF07831">
    <property type="entry name" value="PYNP_C"/>
    <property type="match status" value="1"/>
</dbReference>
<comment type="catalytic activity">
    <reaction evidence="11">
        <text>thymidine + phosphate = 2-deoxy-alpha-D-ribose 1-phosphate + thymine</text>
        <dbReference type="Rhea" id="RHEA:16037"/>
        <dbReference type="ChEBI" id="CHEBI:17748"/>
        <dbReference type="ChEBI" id="CHEBI:17821"/>
        <dbReference type="ChEBI" id="CHEBI:43474"/>
        <dbReference type="ChEBI" id="CHEBI:57259"/>
        <dbReference type="EC" id="2.4.2.2"/>
    </reaction>
</comment>
<evidence type="ECO:0000256" key="11">
    <source>
        <dbReference type="ARBA" id="ARBA00048525"/>
    </source>
</evidence>
<comment type="similarity">
    <text evidence="4">Belongs to the thymidine/pyrimidine-nucleoside phosphorylase family.</text>
</comment>
<dbReference type="NCBIfam" id="NF004490">
    <property type="entry name" value="PRK05820.1"/>
    <property type="match status" value="1"/>
</dbReference>